<dbReference type="EMBL" id="AP025028">
    <property type="protein sequence ID" value="BDA77363.1"/>
    <property type="molecule type" value="Genomic_DNA"/>
</dbReference>
<gene>
    <name evidence="1" type="ORF">LPTSP3_g02930</name>
</gene>
<evidence type="ECO:0000313" key="1">
    <source>
        <dbReference type="EMBL" id="BDA77363.1"/>
    </source>
</evidence>
<proteinExistence type="predicted"/>
<dbReference type="RefSeq" id="WP_174705660.1">
    <property type="nucleotide sequence ID" value="NZ_AP025028.1"/>
</dbReference>
<organism evidence="1 2">
    <name type="scientific">Leptospira kobayashii</name>
    <dbReference type="NCBI Taxonomy" id="1917830"/>
    <lineage>
        <taxon>Bacteria</taxon>
        <taxon>Pseudomonadati</taxon>
        <taxon>Spirochaetota</taxon>
        <taxon>Spirochaetia</taxon>
        <taxon>Leptospirales</taxon>
        <taxon>Leptospiraceae</taxon>
        <taxon>Leptospira</taxon>
    </lineage>
</organism>
<dbReference type="Proteomes" id="UP000245263">
    <property type="component" value="Chromosome 1"/>
</dbReference>
<name>A0ABN6K978_9LEPT</name>
<reference evidence="1 2" key="1">
    <citation type="submission" date="2021-08" db="EMBL/GenBank/DDBJ databases">
        <title>Complete genome sequence of Leptospira kobayashii strain E30.</title>
        <authorList>
            <person name="Nakao R."/>
            <person name="Nakamura S."/>
            <person name="Masuzawa T."/>
            <person name="Koizumi N."/>
        </authorList>
    </citation>
    <scope>NUCLEOTIDE SEQUENCE [LARGE SCALE GENOMIC DNA]</scope>
    <source>
        <strain evidence="1 2">E30</strain>
    </source>
</reference>
<sequence>MDFYPEMNPELKSSFTRQDRFFSNIESETLLPQLGLKARNLLDSKQMDKLTEIRKRHLKKGHQQNKFSWD</sequence>
<evidence type="ECO:0000313" key="2">
    <source>
        <dbReference type="Proteomes" id="UP000245263"/>
    </source>
</evidence>
<keyword evidence="2" id="KW-1185">Reference proteome</keyword>
<protein>
    <submittedName>
        <fullName evidence="1">Uncharacterized protein</fullName>
    </submittedName>
</protein>
<accession>A0ABN6K978</accession>